<organism evidence="1 2">
    <name type="scientific">Paracoccus pacificus</name>
    <dbReference type="NCBI Taxonomy" id="1463598"/>
    <lineage>
        <taxon>Bacteria</taxon>
        <taxon>Pseudomonadati</taxon>
        <taxon>Pseudomonadota</taxon>
        <taxon>Alphaproteobacteria</taxon>
        <taxon>Rhodobacterales</taxon>
        <taxon>Paracoccaceae</taxon>
        <taxon>Paracoccus</taxon>
    </lineage>
</organism>
<dbReference type="Gene3D" id="3.40.50.12500">
    <property type="match status" value="1"/>
</dbReference>
<dbReference type="Pfam" id="PF17645">
    <property type="entry name" value="Amdase"/>
    <property type="match status" value="1"/>
</dbReference>
<accession>A0ABW4R9V7</accession>
<evidence type="ECO:0000313" key="2">
    <source>
        <dbReference type="Proteomes" id="UP001597213"/>
    </source>
</evidence>
<gene>
    <name evidence="1" type="ORF">ACFSCT_14835</name>
</gene>
<dbReference type="Proteomes" id="UP001597213">
    <property type="component" value="Unassembled WGS sequence"/>
</dbReference>
<protein>
    <submittedName>
        <fullName evidence="1">Ectoine utilization protein EutA</fullName>
    </submittedName>
</protein>
<evidence type="ECO:0000313" key="1">
    <source>
        <dbReference type="EMBL" id="MFD1882996.1"/>
    </source>
</evidence>
<dbReference type="PANTHER" id="PTHR40267:SF1">
    <property type="entry name" value="BLR3294 PROTEIN"/>
    <property type="match status" value="1"/>
</dbReference>
<dbReference type="PIRSF" id="PIRSF015736">
    <property type="entry name" value="MI"/>
    <property type="match status" value="1"/>
</dbReference>
<dbReference type="PANTHER" id="PTHR40267">
    <property type="entry name" value="BLR3294 PROTEIN"/>
    <property type="match status" value="1"/>
</dbReference>
<proteinExistence type="predicted"/>
<sequence>MRFGLIALATDLTTERDAARLMPAGTALHVTRIAFQNPTTPENLRATGPGLRAAAELLVPEVPLRGIGFACTSAGAVLGDELPALIGDNRAPITTPAGGAVRALRAMGLTRIALMTPYLPQTTVPVAQYFQQRGFEIVSTHSLGHADDRDMARLDGATLIKAARAADHPDAQAVFMSCTALSALDVIPLLEASLGKPVLSANLSLYWAMLDQARIAAAGPYRIMAVRTW</sequence>
<dbReference type="InterPro" id="IPR053714">
    <property type="entry name" value="Iso_Racemase_Enz_sf"/>
</dbReference>
<comment type="caution">
    <text evidence="1">The sequence shown here is derived from an EMBL/GenBank/DDBJ whole genome shotgun (WGS) entry which is preliminary data.</text>
</comment>
<dbReference type="InterPro" id="IPR026286">
    <property type="entry name" value="MaiA/AMDase"/>
</dbReference>
<dbReference type="RefSeq" id="WP_379143973.1">
    <property type="nucleotide sequence ID" value="NZ_JBHUEN010000043.1"/>
</dbReference>
<dbReference type="EMBL" id="JBHUEN010000043">
    <property type="protein sequence ID" value="MFD1882996.1"/>
    <property type="molecule type" value="Genomic_DNA"/>
</dbReference>
<keyword evidence="2" id="KW-1185">Reference proteome</keyword>
<reference evidence="2" key="1">
    <citation type="journal article" date="2019" name="Int. J. Syst. Evol. Microbiol.">
        <title>The Global Catalogue of Microorganisms (GCM) 10K type strain sequencing project: providing services to taxonomists for standard genome sequencing and annotation.</title>
        <authorList>
            <consortium name="The Broad Institute Genomics Platform"/>
            <consortium name="The Broad Institute Genome Sequencing Center for Infectious Disease"/>
            <person name="Wu L."/>
            <person name="Ma J."/>
        </authorList>
    </citation>
    <scope>NUCLEOTIDE SEQUENCE [LARGE SCALE GENOMIC DNA]</scope>
    <source>
        <strain evidence="2">CCUG 56029</strain>
    </source>
</reference>
<name>A0ABW4R9V7_9RHOB</name>